<dbReference type="InterPro" id="IPR001647">
    <property type="entry name" value="HTH_TetR"/>
</dbReference>
<dbReference type="InterPro" id="IPR036271">
    <property type="entry name" value="Tet_transcr_reg_TetR-rel_C_sf"/>
</dbReference>
<evidence type="ECO:0000256" key="1">
    <source>
        <dbReference type="ARBA" id="ARBA00023125"/>
    </source>
</evidence>
<dbReference type="GO" id="GO:0003700">
    <property type="term" value="F:DNA-binding transcription factor activity"/>
    <property type="evidence" value="ECO:0007669"/>
    <property type="project" value="TreeGrafter"/>
</dbReference>
<reference evidence="4 5" key="1">
    <citation type="submission" date="2020-08" db="EMBL/GenBank/DDBJ databases">
        <title>Cohnella phylogeny.</title>
        <authorList>
            <person name="Dunlap C."/>
        </authorList>
    </citation>
    <scope>NUCLEOTIDE SEQUENCE [LARGE SCALE GENOMIC DNA]</scope>
    <source>
        <strain evidence="4 5">CBP 2801</strain>
    </source>
</reference>
<organism evidence="4 5">
    <name type="scientific">Cohnella zeiphila</name>
    <dbReference type="NCBI Taxonomy" id="2761120"/>
    <lineage>
        <taxon>Bacteria</taxon>
        <taxon>Bacillati</taxon>
        <taxon>Bacillota</taxon>
        <taxon>Bacilli</taxon>
        <taxon>Bacillales</taxon>
        <taxon>Paenibacillaceae</taxon>
        <taxon>Cohnella</taxon>
    </lineage>
</organism>
<dbReference type="Pfam" id="PF16295">
    <property type="entry name" value="TetR_C_10"/>
    <property type="match status" value="1"/>
</dbReference>
<dbReference type="Gene3D" id="1.10.357.10">
    <property type="entry name" value="Tetracycline Repressor, domain 2"/>
    <property type="match status" value="1"/>
</dbReference>
<comment type="caution">
    <text evidence="4">The sequence shown here is derived from an EMBL/GenBank/DDBJ whole genome shotgun (WGS) entry which is preliminary data.</text>
</comment>
<dbReference type="EMBL" id="JACJVO010000009">
    <property type="protein sequence ID" value="MBB6730954.1"/>
    <property type="molecule type" value="Genomic_DNA"/>
</dbReference>
<dbReference type="RefSeq" id="WP_185128608.1">
    <property type="nucleotide sequence ID" value="NZ_JACJVO010000009.1"/>
</dbReference>
<dbReference type="Proteomes" id="UP000564644">
    <property type="component" value="Unassembled WGS sequence"/>
</dbReference>
<feature type="DNA-binding region" description="H-T-H motif" evidence="2">
    <location>
        <begin position="29"/>
        <end position="48"/>
    </location>
</feature>
<gene>
    <name evidence="4" type="ORF">H7C18_08565</name>
</gene>
<dbReference type="InterPro" id="IPR032551">
    <property type="entry name" value="BscR_C"/>
</dbReference>
<dbReference type="SUPFAM" id="SSF48498">
    <property type="entry name" value="Tetracyclin repressor-like, C-terminal domain"/>
    <property type="match status" value="1"/>
</dbReference>
<dbReference type="GO" id="GO:0000976">
    <property type="term" value="F:transcription cis-regulatory region binding"/>
    <property type="evidence" value="ECO:0007669"/>
    <property type="project" value="TreeGrafter"/>
</dbReference>
<proteinExistence type="predicted"/>
<evidence type="ECO:0000256" key="2">
    <source>
        <dbReference type="PROSITE-ProRule" id="PRU00335"/>
    </source>
</evidence>
<dbReference type="PRINTS" id="PR00455">
    <property type="entry name" value="HTHTETR"/>
</dbReference>
<evidence type="ECO:0000313" key="5">
    <source>
        <dbReference type="Proteomes" id="UP000564644"/>
    </source>
</evidence>
<dbReference type="InterPro" id="IPR050109">
    <property type="entry name" value="HTH-type_TetR-like_transc_reg"/>
</dbReference>
<accession>A0A7X0SJ64</accession>
<name>A0A7X0SJ64_9BACL</name>
<dbReference type="PROSITE" id="PS50977">
    <property type="entry name" value="HTH_TETR_2"/>
    <property type="match status" value="1"/>
</dbReference>
<protein>
    <submittedName>
        <fullName evidence="4">TetR/AcrR family transcriptional regulator</fullName>
    </submittedName>
</protein>
<feature type="domain" description="HTH tetR-type" evidence="3">
    <location>
        <begin position="6"/>
        <end position="66"/>
    </location>
</feature>
<dbReference type="SUPFAM" id="SSF46689">
    <property type="entry name" value="Homeodomain-like"/>
    <property type="match status" value="1"/>
</dbReference>
<dbReference type="AlphaFoldDB" id="A0A7X0SJ64"/>
<evidence type="ECO:0000313" key="4">
    <source>
        <dbReference type="EMBL" id="MBB6730954.1"/>
    </source>
</evidence>
<dbReference type="PANTHER" id="PTHR30055">
    <property type="entry name" value="HTH-TYPE TRANSCRIPTIONAL REGULATOR RUTR"/>
    <property type="match status" value="1"/>
</dbReference>
<dbReference type="InterPro" id="IPR009057">
    <property type="entry name" value="Homeodomain-like_sf"/>
</dbReference>
<sequence>MFESYNKVQKAVLETTLGILIEKDLQATSMSLIAKQSGVSTGNIYHYFDSKEAVINELYKAIVKFNGEYVLKGFYDTDDIRPRFDRAWDRYVRLSLEHPQGFRFIEQYSFSPYIYPESKGEAYEGGWCGPMNKLYEEAIGRGEFVKENPAALVQMHTGSFVYLIKGHLEGRFQLTEELIRTAIRSCWNSVRAEETASADPA</sequence>
<keyword evidence="1 2" id="KW-0238">DNA-binding</keyword>
<keyword evidence="5" id="KW-1185">Reference proteome</keyword>
<dbReference type="PANTHER" id="PTHR30055:SF207">
    <property type="entry name" value="HTH-TYPE TRANSCRIPTIONAL REPRESSOR FATR"/>
    <property type="match status" value="1"/>
</dbReference>
<evidence type="ECO:0000259" key="3">
    <source>
        <dbReference type="PROSITE" id="PS50977"/>
    </source>
</evidence>
<dbReference type="Pfam" id="PF00440">
    <property type="entry name" value="TetR_N"/>
    <property type="match status" value="1"/>
</dbReference>